<evidence type="ECO:0000256" key="2">
    <source>
        <dbReference type="ARBA" id="ARBA00022801"/>
    </source>
</evidence>
<dbReference type="SUPFAM" id="SSF51011">
    <property type="entry name" value="Glycosyl hydrolase domain"/>
    <property type="match status" value="1"/>
</dbReference>
<evidence type="ECO:0000256" key="3">
    <source>
        <dbReference type="ARBA" id="ARBA00023295"/>
    </source>
</evidence>
<dbReference type="InterPro" id="IPR025887">
    <property type="entry name" value="Glyco_hydro_31_N_dom"/>
</dbReference>
<reference evidence="11" key="1">
    <citation type="submission" date="2022-06" db="EMBL/GenBank/DDBJ databases">
        <title>Genomic Encyclopedia of Archaeal and Bacterial Type Strains, Phase II (KMG-II): from individual species to whole genera.</title>
        <authorList>
            <person name="Goeker M."/>
        </authorList>
    </citation>
    <scope>NUCLEOTIDE SEQUENCE</scope>
    <source>
        <strain evidence="11">DSM 43935</strain>
    </source>
</reference>
<dbReference type="EC" id="3.2.1.177" evidence="5"/>
<dbReference type="GO" id="GO:0030246">
    <property type="term" value="F:carbohydrate binding"/>
    <property type="evidence" value="ECO:0007669"/>
    <property type="project" value="InterPro"/>
</dbReference>
<dbReference type="NCBIfam" id="NF007940">
    <property type="entry name" value="PRK10658.1"/>
    <property type="match status" value="1"/>
</dbReference>
<evidence type="ECO:0000259" key="9">
    <source>
        <dbReference type="Pfam" id="PF13802"/>
    </source>
</evidence>
<dbReference type="SUPFAM" id="SSF51445">
    <property type="entry name" value="(Trans)glycosidases"/>
    <property type="match status" value="1"/>
</dbReference>
<dbReference type="CDD" id="cd06593">
    <property type="entry name" value="GH31_xylosidase_YicI"/>
    <property type="match status" value="1"/>
</dbReference>
<feature type="domain" description="Glycoside hydrolase family 31 N-terminal" evidence="9">
    <location>
        <begin position="94"/>
        <end position="243"/>
    </location>
</feature>
<name>A0AAE3KEK2_9PSEU</name>
<evidence type="ECO:0000256" key="4">
    <source>
        <dbReference type="ARBA" id="ARBA00052064"/>
    </source>
</evidence>
<keyword evidence="3 6" id="KW-0326">Glycosidase</keyword>
<feature type="domain" description="Glycoside hydrolase family 31 TIM barrel" evidence="8">
    <location>
        <begin position="285"/>
        <end position="599"/>
    </location>
</feature>
<feature type="domain" description="Glycosyl hydrolase family 31 C-terminal" evidence="10">
    <location>
        <begin position="608"/>
        <end position="693"/>
    </location>
</feature>
<dbReference type="Pfam" id="PF13802">
    <property type="entry name" value="Gal_mutarotas_2"/>
    <property type="match status" value="1"/>
</dbReference>
<dbReference type="InterPro" id="IPR011013">
    <property type="entry name" value="Gal_mutarotase_sf_dom"/>
</dbReference>
<evidence type="ECO:0000313" key="11">
    <source>
        <dbReference type="EMBL" id="MCP2163987.1"/>
    </source>
</evidence>
<dbReference type="Gene3D" id="3.20.20.80">
    <property type="entry name" value="Glycosidases"/>
    <property type="match status" value="1"/>
</dbReference>
<accession>A0AAE3KEK2</accession>
<feature type="compositionally biased region" description="Low complexity" evidence="7">
    <location>
        <begin position="94"/>
        <end position="107"/>
    </location>
</feature>
<comment type="similarity">
    <text evidence="1 6">Belongs to the glycosyl hydrolase 31 family.</text>
</comment>
<evidence type="ECO:0000256" key="7">
    <source>
        <dbReference type="SAM" id="MobiDB-lite"/>
    </source>
</evidence>
<dbReference type="GO" id="GO:0005975">
    <property type="term" value="P:carbohydrate metabolic process"/>
    <property type="evidence" value="ECO:0007669"/>
    <property type="project" value="InterPro"/>
</dbReference>
<gene>
    <name evidence="11" type="ORF">LX83_000827</name>
</gene>
<sequence>MKFSDGYWLMRPGVRAAYPAEVHDLTVQPGSLVVHAPTQHIRHRGDLLKGPVVTLGFTSPMPDVIGVSITHFSGEVDRAPRFELTPEPLGSADTRATAAKSTAEASTQDSSTADFSAQAWHDEDTAVFAAGALSARVNRAGPWRVDFVADGRTLTSSRTKGMGFMTTADGQHHVREQLSLGVGDVVYGLGERFGPLVKNGQVVDIWNADGGTSSEQAYKNVPFYLTNAGYGVFVNHPGRVSFEVASEVVSRVGFSVAGQSLEYFVIYGPTPKDILRKYTALTGRPALPPAWSFGLWLSTSFTTSYDEKTVSEFIDGMAERDLPLSVFHFDCFWMREYNWCDFEWDPRTFPDPVGMLDRLKARGLRVSVWINPYIGQRSPLFAEGKAGGYLLRRPNGDVWQWDLWQPGMALVDFTNPAAREWYAGKLEALLDQGVDCFKTDFGERVPTDVVYHDGSDPERMHNYYTYLYNKTVFDLLLRRRGAGEAVVFARSATVGGQRFPVHWGGDCESTYESMAESLRGGLSLGMGGFGYWSHDIGGFEGAPEPGLFKRWIAFGLLSSHSRLHGSSSYRVPWLFDDESVAVLRAFAKLKARLMPYLFEAARQAHTEGIPVMRAMALEFPHDPACAYLERQYLLGDSLLVAPVFSDEGTVSYYVPEGRWTHFQTGEQVSGPRWVTQHCDFLTVPLLVRPGAVIPVGAVADRPDYDYAEGVTLHVHELADGASATTVIPTLDGRAGATFVTSRQGDVIQVEAVANAPREWAVVLVNTASAASVEGGTHTRGERGLAIQAEGSAVRVVLAS</sequence>
<evidence type="ECO:0000259" key="8">
    <source>
        <dbReference type="Pfam" id="PF01055"/>
    </source>
</evidence>
<evidence type="ECO:0000259" key="10">
    <source>
        <dbReference type="Pfam" id="PF21365"/>
    </source>
</evidence>
<dbReference type="GO" id="GO:0061634">
    <property type="term" value="F:alpha-D-xyloside xylohydrolase"/>
    <property type="evidence" value="ECO:0007669"/>
    <property type="project" value="UniProtKB-EC"/>
</dbReference>
<dbReference type="FunFam" id="3.20.20.80:FF:000053">
    <property type="entry name" value="Alpha-xylosidase YicI"/>
    <property type="match status" value="1"/>
</dbReference>
<evidence type="ECO:0000256" key="1">
    <source>
        <dbReference type="ARBA" id="ARBA00007806"/>
    </source>
</evidence>
<comment type="caution">
    <text evidence="11">The sequence shown here is derived from an EMBL/GenBank/DDBJ whole genome shotgun (WGS) entry which is preliminary data.</text>
</comment>
<dbReference type="RefSeq" id="WP_253767214.1">
    <property type="nucleotide sequence ID" value="NZ_JAMTCK010000002.1"/>
</dbReference>
<dbReference type="InterPro" id="IPR000322">
    <property type="entry name" value="Glyco_hydro_31_TIM"/>
</dbReference>
<dbReference type="AlphaFoldDB" id="A0AAE3KEK2"/>
<dbReference type="InterPro" id="IPR013780">
    <property type="entry name" value="Glyco_hydro_b"/>
</dbReference>
<dbReference type="Proteomes" id="UP001206128">
    <property type="component" value="Unassembled WGS sequence"/>
</dbReference>
<dbReference type="SUPFAM" id="SSF117125">
    <property type="entry name" value="Putative glucosidase YicI, C-terminal domain"/>
    <property type="match status" value="1"/>
</dbReference>
<dbReference type="Pfam" id="PF21365">
    <property type="entry name" value="Glyco_hydro_31_3rd"/>
    <property type="match status" value="1"/>
</dbReference>
<comment type="catalytic activity">
    <reaction evidence="4">
        <text>Hydrolysis of terminal, non-reducing alpha-D-xylose residues with release of alpha-D-xylose.</text>
        <dbReference type="EC" id="3.2.1.177"/>
    </reaction>
</comment>
<dbReference type="InterPro" id="IPR017853">
    <property type="entry name" value="GH"/>
</dbReference>
<evidence type="ECO:0000256" key="6">
    <source>
        <dbReference type="RuleBase" id="RU361185"/>
    </source>
</evidence>
<proteinExistence type="inferred from homology"/>
<dbReference type="CDD" id="cd14752">
    <property type="entry name" value="GH31_N"/>
    <property type="match status" value="1"/>
</dbReference>
<organism evidence="11 12">
    <name type="scientific">Goodfellowiella coeruleoviolacea</name>
    <dbReference type="NCBI Taxonomy" id="334858"/>
    <lineage>
        <taxon>Bacteria</taxon>
        <taxon>Bacillati</taxon>
        <taxon>Actinomycetota</taxon>
        <taxon>Actinomycetes</taxon>
        <taxon>Pseudonocardiales</taxon>
        <taxon>Pseudonocardiaceae</taxon>
        <taxon>Goodfellowiella</taxon>
    </lineage>
</organism>
<dbReference type="SUPFAM" id="SSF74650">
    <property type="entry name" value="Galactose mutarotase-like"/>
    <property type="match status" value="1"/>
</dbReference>
<evidence type="ECO:0000256" key="5">
    <source>
        <dbReference type="ARBA" id="ARBA00066962"/>
    </source>
</evidence>
<dbReference type="Pfam" id="PF01055">
    <property type="entry name" value="Glyco_hydro_31_2nd"/>
    <property type="match status" value="1"/>
</dbReference>
<dbReference type="Gene3D" id="2.60.40.1180">
    <property type="entry name" value="Golgi alpha-mannosidase II"/>
    <property type="match status" value="2"/>
</dbReference>
<dbReference type="InterPro" id="IPR048395">
    <property type="entry name" value="Glyco_hydro_31_C"/>
</dbReference>
<dbReference type="PANTHER" id="PTHR43053">
    <property type="entry name" value="GLYCOSIDASE FAMILY 31"/>
    <property type="match status" value="1"/>
</dbReference>
<feature type="region of interest" description="Disordered" evidence="7">
    <location>
        <begin position="83"/>
        <end position="112"/>
    </location>
</feature>
<protein>
    <recommendedName>
        <fullName evidence="5">alpha-D-xyloside xylohydrolase</fullName>
        <ecNumber evidence="5">3.2.1.177</ecNumber>
    </recommendedName>
</protein>
<dbReference type="Gene3D" id="2.60.40.1760">
    <property type="entry name" value="glycosyl hydrolase (family 31)"/>
    <property type="match status" value="1"/>
</dbReference>
<keyword evidence="12" id="KW-1185">Reference proteome</keyword>
<dbReference type="EMBL" id="JAMTCK010000002">
    <property type="protein sequence ID" value="MCP2163987.1"/>
    <property type="molecule type" value="Genomic_DNA"/>
</dbReference>
<dbReference type="PANTHER" id="PTHR43053:SF4">
    <property type="entry name" value="MYOGENESIS-REGULATING GLYCOSIDASE"/>
    <property type="match status" value="1"/>
</dbReference>
<evidence type="ECO:0000313" key="12">
    <source>
        <dbReference type="Proteomes" id="UP001206128"/>
    </source>
</evidence>
<dbReference type="InterPro" id="IPR050985">
    <property type="entry name" value="Alpha-glycosidase_related"/>
</dbReference>
<keyword evidence="2 6" id="KW-0378">Hydrolase</keyword>